<name>A0AAV4W751_CAEEX</name>
<protein>
    <submittedName>
        <fullName evidence="1">SCAN domain-containing protein 3</fullName>
    </submittedName>
</protein>
<organism evidence="1 2">
    <name type="scientific">Caerostris extrusa</name>
    <name type="common">Bark spider</name>
    <name type="synonym">Caerostris bankana</name>
    <dbReference type="NCBI Taxonomy" id="172846"/>
    <lineage>
        <taxon>Eukaryota</taxon>
        <taxon>Metazoa</taxon>
        <taxon>Ecdysozoa</taxon>
        <taxon>Arthropoda</taxon>
        <taxon>Chelicerata</taxon>
        <taxon>Arachnida</taxon>
        <taxon>Araneae</taxon>
        <taxon>Araneomorphae</taxon>
        <taxon>Entelegynae</taxon>
        <taxon>Araneoidea</taxon>
        <taxon>Araneidae</taxon>
        <taxon>Caerostris</taxon>
    </lineage>
</organism>
<dbReference type="AlphaFoldDB" id="A0AAV4W751"/>
<dbReference type="Proteomes" id="UP001054945">
    <property type="component" value="Unassembled WGS sequence"/>
</dbReference>
<proteinExistence type="predicted"/>
<keyword evidence="2" id="KW-1185">Reference proteome</keyword>
<dbReference type="EMBL" id="BPLR01015762">
    <property type="protein sequence ID" value="GIY78497.1"/>
    <property type="molecule type" value="Genomic_DNA"/>
</dbReference>
<accession>A0AAV4W751</accession>
<comment type="caution">
    <text evidence="1">The sequence shown here is derived from an EMBL/GenBank/DDBJ whole genome shotgun (WGS) entry which is preliminary data.</text>
</comment>
<gene>
    <name evidence="1" type="primary">SCAND3_6</name>
    <name evidence="1" type="ORF">CEXT_591961</name>
</gene>
<sequence>MFLNSNKREFADNKVTPLFEGLTVKKRYRKYDDGYSGLINVDRNCDQRPRCALCMKVLAPECTLPSKLNCYLVTNHHYLVDKPHNFCAEKLKELKQQNKVFQDSMNPKTMLFYHSYKTPCHRRRI</sequence>
<evidence type="ECO:0000313" key="1">
    <source>
        <dbReference type="EMBL" id="GIY78497.1"/>
    </source>
</evidence>
<reference evidence="1 2" key="1">
    <citation type="submission" date="2021-06" db="EMBL/GenBank/DDBJ databases">
        <title>Caerostris extrusa draft genome.</title>
        <authorList>
            <person name="Kono N."/>
            <person name="Arakawa K."/>
        </authorList>
    </citation>
    <scope>NUCLEOTIDE SEQUENCE [LARGE SCALE GENOMIC DNA]</scope>
</reference>
<evidence type="ECO:0000313" key="2">
    <source>
        <dbReference type="Proteomes" id="UP001054945"/>
    </source>
</evidence>